<dbReference type="Proteomes" id="UP000266723">
    <property type="component" value="Unassembled WGS sequence"/>
</dbReference>
<protein>
    <submittedName>
        <fullName evidence="2">Uncharacterized protein</fullName>
    </submittedName>
</protein>
<evidence type="ECO:0000313" key="2">
    <source>
        <dbReference type="EMBL" id="KAF3567811.1"/>
    </source>
</evidence>
<reference evidence="2 3" key="1">
    <citation type="journal article" date="2020" name="BMC Genomics">
        <title>Intraspecific diversification of the crop wild relative Brassica cretica Lam. using demographic model selection.</title>
        <authorList>
            <person name="Kioukis A."/>
            <person name="Michalopoulou V.A."/>
            <person name="Briers L."/>
            <person name="Pirintsos S."/>
            <person name="Studholme D.J."/>
            <person name="Pavlidis P."/>
            <person name="Sarris P.F."/>
        </authorList>
    </citation>
    <scope>NUCLEOTIDE SEQUENCE [LARGE SCALE GENOMIC DNA]</scope>
    <source>
        <strain evidence="3">cv. PFS-1207/04</strain>
    </source>
</reference>
<comment type="caution">
    <text evidence="2">The sequence shown here is derived from an EMBL/GenBank/DDBJ whole genome shotgun (WGS) entry which is preliminary data.</text>
</comment>
<gene>
    <name evidence="2" type="ORF">DY000_02014104</name>
</gene>
<feature type="region of interest" description="Disordered" evidence="1">
    <location>
        <begin position="238"/>
        <end position="263"/>
    </location>
</feature>
<evidence type="ECO:0000313" key="3">
    <source>
        <dbReference type="Proteomes" id="UP000266723"/>
    </source>
</evidence>
<feature type="compositionally biased region" description="Basic residues" evidence="1">
    <location>
        <begin position="190"/>
        <end position="199"/>
    </location>
</feature>
<feature type="region of interest" description="Disordered" evidence="1">
    <location>
        <begin position="135"/>
        <end position="210"/>
    </location>
</feature>
<accession>A0ABQ7D7N8</accession>
<evidence type="ECO:0000256" key="1">
    <source>
        <dbReference type="SAM" id="MobiDB-lite"/>
    </source>
</evidence>
<name>A0ABQ7D7N8_BRACR</name>
<feature type="compositionally biased region" description="Basic and acidic residues" evidence="1">
    <location>
        <begin position="150"/>
        <end position="162"/>
    </location>
</feature>
<organism evidence="2 3">
    <name type="scientific">Brassica cretica</name>
    <name type="common">Mustard</name>
    <dbReference type="NCBI Taxonomy" id="69181"/>
    <lineage>
        <taxon>Eukaryota</taxon>
        <taxon>Viridiplantae</taxon>
        <taxon>Streptophyta</taxon>
        <taxon>Embryophyta</taxon>
        <taxon>Tracheophyta</taxon>
        <taxon>Spermatophyta</taxon>
        <taxon>Magnoliopsida</taxon>
        <taxon>eudicotyledons</taxon>
        <taxon>Gunneridae</taxon>
        <taxon>Pentapetalae</taxon>
        <taxon>rosids</taxon>
        <taxon>malvids</taxon>
        <taxon>Brassicales</taxon>
        <taxon>Brassicaceae</taxon>
        <taxon>Brassiceae</taxon>
        <taxon>Brassica</taxon>
    </lineage>
</organism>
<sequence>MTHSFLERIGQPEVNLANDREESVPFIVHDATSIRSRIMPKSFRVQRVLSLSELSLSWFFLYIPPKSARAFLFCPRAMGLLLSFGPLLVCLRMISREDVLDTTSSLLNTQPAMRPTRFKLTIVVSYGPLEFVERPDRHGRPRGRRVPVARGDREGGDREGDACRSPVATAREAMPVARGDPVGDDSGHPWRARGRRHRSPVASAWETTPRDACQSPMATAKEAMPVARGAARMACSVARGDREGDESTVARGDREGGESTVAL</sequence>
<proteinExistence type="predicted"/>
<dbReference type="EMBL" id="QGKV02000759">
    <property type="protein sequence ID" value="KAF3567811.1"/>
    <property type="molecule type" value="Genomic_DNA"/>
</dbReference>
<keyword evidence="3" id="KW-1185">Reference proteome</keyword>